<organism evidence="1">
    <name type="scientific">bioreactor metagenome</name>
    <dbReference type="NCBI Taxonomy" id="1076179"/>
    <lineage>
        <taxon>unclassified sequences</taxon>
        <taxon>metagenomes</taxon>
        <taxon>ecological metagenomes</taxon>
    </lineage>
</organism>
<reference evidence="1" key="1">
    <citation type="submission" date="2019-08" db="EMBL/GenBank/DDBJ databases">
        <authorList>
            <person name="Kucharzyk K."/>
            <person name="Murdoch R.W."/>
            <person name="Higgins S."/>
            <person name="Loffler F."/>
        </authorList>
    </citation>
    <scope>NUCLEOTIDE SEQUENCE</scope>
</reference>
<proteinExistence type="predicted"/>
<accession>A0A645J810</accession>
<protein>
    <submittedName>
        <fullName evidence="1">Uncharacterized protein</fullName>
    </submittedName>
</protein>
<dbReference type="AlphaFoldDB" id="A0A645J810"/>
<evidence type="ECO:0000313" key="1">
    <source>
        <dbReference type="EMBL" id="MPN58829.1"/>
    </source>
</evidence>
<name>A0A645J810_9ZZZZ</name>
<sequence length="127" mass="14540">MSNRKIMEIMRLATSPQTADLFKTSFTTLDDLKDQDAVNDYLKKVNDADDLIARKDEYVKLSDQYGIFTQAADGASTKLKFVMKTDEIKKPDEIVKTVTVATEKKQGFFAWLKTTFQDAYHKISHSF</sequence>
<dbReference type="EMBL" id="VSSQ01132070">
    <property type="protein sequence ID" value="MPN58829.1"/>
    <property type="molecule type" value="Genomic_DNA"/>
</dbReference>
<gene>
    <name evidence="1" type="ORF">SDC9_206544</name>
</gene>
<comment type="caution">
    <text evidence="1">The sequence shown here is derived from an EMBL/GenBank/DDBJ whole genome shotgun (WGS) entry which is preliminary data.</text>
</comment>